<protein>
    <submittedName>
        <fullName evidence="1">Uncharacterized protein</fullName>
    </submittedName>
</protein>
<dbReference type="AlphaFoldDB" id="A0A812XNB1"/>
<feature type="non-terminal residue" evidence="1">
    <location>
        <position position="1"/>
    </location>
</feature>
<name>A0A812XNB1_SYMPI</name>
<accession>A0A812XNB1</accession>
<organism evidence="1 2">
    <name type="scientific">Symbiodinium pilosum</name>
    <name type="common">Dinoflagellate</name>
    <dbReference type="NCBI Taxonomy" id="2952"/>
    <lineage>
        <taxon>Eukaryota</taxon>
        <taxon>Sar</taxon>
        <taxon>Alveolata</taxon>
        <taxon>Dinophyceae</taxon>
        <taxon>Suessiales</taxon>
        <taxon>Symbiodiniaceae</taxon>
        <taxon>Symbiodinium</taxon>
    </lineage>
</organism>
<dbReference type="EMBL" id="CAJNIZ010046304">
    <property type="protein sequence ID" value="CAE7744758.1"/>
    <property type="molecule type" value="Genomic_DNA"/>
</dbReference>
<evidence type="ECO:0000313" key="1">
    <source>
        <dbReference type="EMBL" id="CAE7744758.1"/>
    </source>
</evidence>
<reference evidence="1" key="1">
    <citation type="submission" date="2021-02" db="EMBL/GenBank/DDBJ databases">
        <authorList>
            <person name="Dougan E. K."/>
            <person name="Rhodes N."/>
            <person name="Thang M."/>
            <person name="Chan C."/>
        </authorList>
    </citation>
    <scope>NUCLEOTIDE SEQUENCE</scope>
</reference>
<evidence type="ECO:0000313" key="2">
    <source>
        <dbReference type="Proteomes" id="UP000649617"/>
    </source>
</evidence>
<proteinExistence type="predicted"/>
<keyword evidence="2" id="KW-1185">Reference proteome</keyword>
<comment type="caution">
    <text evidence="1">The sequence shown here is derived from an EMBL/GenBank/DDBJ whole genome shotgun (WGS) entry which is preliminary data.</text>
</comment>
<feature type="non-terminal residue" evidence="1">
    <location>
        <position position="73"/>
    </location>
</feature>
<gene>
    <name evidence="1" type="ORF">SPIL2461_LOCUS21482</name>
</gene>
<dbReference type="Proteomes" id="UP000649617">
    <property type="component" value="Unassembled WGS sequence"/>
</dbReference>
<sequence>DQDRFLNFTKTSKESEAASSVHLRMKTFHEMEFDAQLYHVSVPSLLSEKPQHLIGIATTAATEPAVCSIPEHE</sequence>